<evidence type="ECO:0000259" key="7">
    <source>
        <dbReference type="PROSITE" id="PS50940"/>
    </source>
</evidence>
<dbReference type="PROSITE" id="PS50940">
    <property type="entry name" value="CHIT_BIND_II"/>
    <property type="match status" value="1"/>
</dbReference>
<evidence type="ECO:0000256" key="5">
    <source>
        <dbReference type="ARBA" id="ARBA00023180"/>
    </source>
</evidence>
<dbReference type="InterPro" id="IPR051940">
    <property type="entry name" value="Chitin_bind-dev_reg"/>
</dbReference>
<dbReference type="GO" id="GO:0005576">
    <property type="term" value="C:extracellular region"/>
    <property type="evidence" value="ECO:0007669"/>
    <property type="project" value="InterPro"/>
</dbReference>
<feature type="domain" description="Chitin-binding type-2" evidence="7">
    <location>
        <begin position="36"/>
        <end position="95"/>
    </location>
</feature>
<dbReference type="STRING" id="43041.A0A182K9J5"/>
<evidence type="ECO:0000256" key="6">
    <source>
        <dbReference type="SAM" id="SignalP"/>
    </source>
</evidence>
<dbReference type="Pfam" id="PF01607">
    <property type="entry name" value="CBM_14"/>
    <property type="match status" value="1"/>
</dbReference>
<evidence type="ECO:0000313" key="9">
    <source>
        <dbReference type="Proteomes" id="UP000075881"/>
    </source>
</evidence>
<dbReference type="InterPro" id="IPR002557">
    <property type="entry name" value="Chitin-bd_dom"/>
</dbReference>
<organism evidence="8 9">
    <name type="scientific">Anopheles christyi</name>
    <dbReference type="NCBI Taxonomy" id="43041"/>
    <lineage>
        <taxon>Eukaryota</taxon>
        <taxon>Metazoa</taxon>
        <taxon>Ecdysozoa</taxon>
        <taxon>Arthropoda</taxon>
        <taxon>Hexapoda</taxon>
        <taxon>Insecta</taxon>
        <taxon>Pterygota</taxon>
        <taxon>Neoptera</taxon>
        <taxon>Endopterygota</taxon>
        <taxon>Diptera</taxon>
        <taxon>Nematocera</taxon>
        <taxon>Culicoidea</taxon>
        <taxon>Culicidae</taxon>
        <taxon>Anophelinae</taxon>
        <taxon>Anopheles</taxon>
    </lineage>
</organism>
<proteinExistence type="predicted"/>
<dbReference type="InterPro" id="IPR036508">
    <property type="entry name" value="Chitin-bd_dom_sf"/>
</dbReference>
<dbReference type="SUPFAM" id="SSF57625">
    <property type="entry name" value="Invertebrate chitin-binding proteins"/>
    <property type="match status" value="1"/>
</dbReference>
<dbReference type="AlphaFoldDB" id="A0A182K9J5"/>
<sequence length="223" mass="23625">MKQLYLAVLAATLHLVRAQQPCVPGVTCETFSCVADSRCPSVNPPQGPILLPHSDCAKFYKCSNGQACEYDCPANLHFNHVEMACDWPERACCNMSIPCLPQDPCIPGVTCPPTAPSEPPTVITPSPPTVPTVPTPVPTPAPTVPTPAPPTIPTAPTPAPSACIPDTIRCNPNEDPNNPTVLPHETNCGLFYKCNLGLCAGMSSRAALFSNQRILRLAGFGML</sequence>
<keyword evidence="3" id="KW-0677">Repeat</keyword>
<evidence type="ECO:0000256" key="2">
    <source>
        <dbReference type="ARBA" id="ARBA00022729"/>
    </source>
</evidence>
<reference evidence="8" key="2">
    <citation type="submission" date="2020-05" db="UniProtKB">
        <authorList>
            <consortium name="EnsemblMetazoa"/>
        </authorList>
    </citation>
    <scope>IDENTIFICATION</scope>
    <source>
        <strain evidence="8">ACHKN1017</strain>
    </source>
</reference>
<dbReference type="GO" id="GO:0008061">
    <property type="term" value="F:chitin binding"/>
    <property type="evidence" value="ECO:0007669"/>
    <property type="project" value="UniProtKB-KW"/>
</dbReference>
<dbReference type="PRINTS" id="PR01217">
    <property type="entry name" value="PRICHEXTENSN"/>
</dbReference>
<feature type="chain" id="PRO_5008125338" description="Chitin-binding type-2 domain-containing protein" evidence="6">
    <location>
        <begin position="19"/>
        <end position="223"/>
    </location>
</feature>
<evidence type="ECO:0000256" key="3">
    <source>
        <dbReference type="ARBA" id="ARBA00022737"/>
    </source>
</evidence>
<feature type="signal peptide" evidence="6">
    <location>
        <begin position="1"/>
        <end position="18"/>
    </location>
</feature>
<dbReference type="SMART" id="SM00494">
    <property type="entry name" value="ChtBD2"/>
    <property type="match status" value="1"/>
</dbReference>
<dbReference type="VEuPathDB" id="VectorBase:ACHR007432"/>
<dbReference type="PANTHER" id="PTHR23301">
    <property type="entry name" value="CHITIN BINDING PERITROPHIN-A"/>
    <property type="match status" value="1"/>
</dbReference>
<keyword evidence="1" id="KW-0147">Chitin-binding</keyword>
<evidence type="ECO:0000313" key="8">
    <source>
        <dbReference type="EnsemblMetazoa" id="ACHR007432-PA"/>
    </source>
</evidence>
<protein>
    <recommendedName>
        <fullName evidence="7">Chitin-binding type-2 domain-containing protein</fullName>
    </recommendedName>
</protein>
<evidence type="ECO:0000256" key="1">
    <source>
        <dbReference type="ARBA" id="ARBA00022669"/>
    </source>
</evidence>
<name>A0A182K9J5_9DIPT</name>
<dbReference type="EnsemblMetazoa" id="ACHR007432-RA">
    <property type="protein sequence ID" value="ACHR007432-PA"/>
    <property type="gene ID" value="ACHR007432"/>
</dbReference>
<evidence type="ECO:0000256" key="4">
    <source>
        <dbReference type="ARBA" id="ARBA00023157"/>
    </source>
</evidence>
<dbReference type="Proteomes" id="UP000075881">
    <property type="component" value="Unassembled WGS sequence"/>
</dbReference>
<keyword evidence="4" id="KW-1015">Disulfide bond</keyword>
<keyword evidence="9" id="KW-1185">Reference proteome</keyword>
<accession>A0A182K9J5</accession>
<reference evidence="9" key="1">
    <citation type="submission" date="2013-03" db="EMBL/GenBank/DDBJ databases">
        <title>The Genome Sequence of Anopheles christyi ACHKN1017.</title>
        <authorList>
            <consortium name="The Broad Institute Genomics Platform"/>
            <person name="Neafsey D.E."/>
            <person name="Besansky N."/>
            <person name="Walker B."/>
            <person name="Young S.K."/>
            <person name="Zeng Q."/>
            <person name="Gargeya S."/>
            <person name="Fitzgerald M."/>
            <person name="Haas B."/>
            <person name="Abouelleil A."/>
            <person name="Allen A.W."/>
            <person name="Alvarado L."/>
            <person name="Arachchi H.M."/>
            <person name="Berlin A.M."/>
            <person name="Chapman S.B."/>
            <person name="Gainer-Dewar J."/>
            <person name="Goldberg J."/>
            <person name="Griggs A."/>
            <person name="Gujja S."/>
            <person name="Hansen M."/>
            <person name="Howarth C."/>
            <person name="Imamovic A."/>
            <person name="Ireland A."/>
            <person name="Larimer J."/>
            <person name="McCowan C."/>
            <person name="Murphy C."/>
            <person name="Pearson M."/>
            <person name="Poon T.W."/>
            <person name="Priest M."/>
            <person name="Roberts A."/>
            <person name="Saif S."/>
            <person name="Shea T."/>
            <person name="Sisk P."/>
            <person name="Sykes S."/>
            <person name="Wortman J."/>
            <person name="Nusbaum C."/>
            <person name="Birren B."/>
        </authorList>
    </citation>
    <scope>NUCLEOTIDE SEQUENCE [LARGE SCALE GENOMIC DNA]</scope>
    <source>
        <strain evidence="9">ACHKN1017</strain>
    </source>
</reference>
<keyword evidence="5" id="KW-0325">Glycoprotein</keyword>
<dbReference type="Gene3D" id="2.170.140.10">
    <property type="entry name" value="Chitin binding domain"/>
    <property type="match status" value="1"/>
</dbReference>
<dbReference type="PANTHER" id="PTHR23301:SF0">
    <property type="entry name" value="CHITIN-BINDING TYPE-2 DOMAIN-CONTAINING PROTEIN-RELATED"/>
    <property type="match status" value="1"/>
</dbReference>
<keyword evidence="2 6" id="KW-0732">Signal</keyword>